<dbReference type="PANTHER" id="PTHR21089">
    <property type="entry name" value="SHIKIMATE DEHYDROGENASE"/>
    <property type="match status" value="1"/>
</dbReference>
<dbReference type="Proteomes" id="UP001146468">
    <property type="component" value="Unassembled WGS sequence"/>
</dbReference>
<dbReference type="NCBIfam" id="NF001311">
    <property type="entry name" value="PRK00258.1-3"/>
    <property type="match status" value="1"/>
</dbReference>
<dbReference type="GO" id="GO:0009423">
    <property type="term" value="P:chorismate biosynthetic process"/>
    <property type="evidence" value="ECO:0007669"/>
    <property type="project" value="TreeGrafter"/>
</dbReference>
<organism evidence="8 9">
    <name type="scientific">Corynebacterium meitnerae</name>
    <dbReference type="NCBI Taxonomy" id="2913498"/>
    <lineage>
        <taxon>Bacteria</taxon>
        <taxon>Bacillati</taxon>
        <taxon>Actinomycetota</taxon>
        <taxon>Actinomycetes</taxon>
        <taxon>Mycobacteriales</taxon>
        <taxon>Corynebacteriaceae</taxon>
        <taxon>Corynebacterium</taxon>
    </lineage>
</organism>
<dbReference type="InterPro" id="IPR022893">
    <property type="entry name" value="Shikimate_DH_fam"/>
</dbReference>
<dbReference type="PANTHER" id="PTHR21089:SF1">
    <property type="entry name" value="BIFUNCTIONAL 3-DEHYDROQUINATE DEHYDRATASE_SHIKIMATE DEHYDROGENASE, CHLOROPLASTIC"/>
    <property type="match status" value="1"/>
</dbReference>
<feature type="domain" description="SDH C-terminal" evidence="7">
    <location>
        <begin position="254"/>
        <end position="283"/>
    </location>
</feature>
<evidence type="ECO:0000256" key="4">
    <source>
        <dbReference type="ARBA" id="ARBA00049442"/>
    </source>
</evidence>
<dbReference type="GO" id="GO:0019632">
    <property type="term" value="P:shikimate metabolic process"/>
    <property type="evidence" value="ECO:0007669"/>
    <property type="project" value="TreeGrafter"/>
</dbReference>
<dbReference type="NCBIfam" id="TIGR01809">
    <property type="entry name" value="Shik-DH-AROM"/>
    <property type="match status" value="1"/>
</dbReference>
<keyword evidence="3" id="KW-0028">Amino-acid biosynthesis</keyword>
<dbReference type="InterPro" id="IPR010110">
    <property type="entry name" value="Shikimate_DH_AroM-type"/>
</dbReference>
<evidence type="ECO:0000256" key="3">
    <source>
        <dbReference type="ARBA" id="ARBA00023141"/>
    </source>
</evidence>
<dbReference type="GO" id="GO:0009073">
    <property type="term" value="P:aromatic amino acid family biosynthetic process"/>
    <property type="evidence" value="ECO:0007669"/>
    <property type="project" value="UniProtKB-KW"/>
</dbReference>
<gene>
    <name evidence="8" type="ORF">L8U60_01330</name>
</gene>
<dbReference type="InterPro" id="IPR006151">
    <property type="entry name" value="Shikm_DH/Glu-tRNA_Rdtase"/>
</dbReference>
<evidence type="ECO:0000259" key="6">
    <source>
        <dbReference type="Pfam" id="PF08501"/>
    </source>
</evidence>
<dbReference type="AlphaFoldDB" id="A0A9X3LT44"/>
<dbReference type="SUPFAM" id="SSF51735">
    <property type="entry name" value="NAD(P)-binding Rossmann-fold domains"/>
    <property type="match status" value="1"/>
</dbReference>
<dbReference type="Pfam" id="PF18317">
    <property type="entry name" value="SDH_C"/>
    <property type="match status" value="1"/>
</dbReference>
<dbReference type="InterPro" id="IPR046346">
    <property type="entry name" value="Aminoacid_DH-like_N_sf"/>
</dbReference>
<comment type="pathway">
    <text evidence="1">Metabolic intermediate biosynthesis; chorismate biosynthesis; chorismate from D-erythrose 4-phosphate and phosphoenolpyruvate: step 4/7.</text>
</comment>
<accession>A0A9X3LT44</accession>
<dbReference type="Gene3D" id="3.40.50.720">
    <property type="entry name" value="NAD(P)-binding Rossmann-like Domain"/>
    <property type="match status" value="1"/>
</dbReference>
<dbReference type="GO" id="GO:0004764">
    <property type="term" value="F:shikimate 3-dehydrogenase (NADP+) activity"/>
    <property type="evidence" value="ECO:0007669"/>
    <property type="project" value="UniProtKB-EC"/>
</dbReference>
<dbReference type="InterPro" id="IPR041121">
    <property type="entry name" value="SDH_C"/>
</dbReference>
<dbReference type="GO" id="GO:0050661">
    <property type="term" value="F:NADP binding"/>
    <property type="evidence" value="ECO:0007669"/>
    <property type="project" value="TreeGrafter"/>
</dbReference>
<dbReference type="Pfam" id="PF01488">
    <property type="entry name" value="Shikimate_DH"/>
    <property type="match status" value="1"/>
</dbReference>
<dbReference type="RefSeq" id="WP_269964581.1">
    <property type="nucleotide sequence ID" value="NZ_JAKMUS010000001.1"/>
</dbReference>
<sequence length="301" mass="32599">MSAPEADQQATPSPESTYRAAVLGSPIEHSLSPVLHSAGYAAAGLDGWHYERIECTAEQLPEIVGHADVSYRGFSVTMPGKFAALEFADEVTERARAIGSANTLVWETRDGSSIWRADNTDCEGISGALNELVGEKELGHVLLIGSGGTARPALWALTQRGVDKVTVLNRSDRSEELLPLLENTGVEAEFINFERDLRDLALGVDAIISTVPAKVLETRYAELGHAPVLDVIYNPWPTPLATCAASNGHLTVGGLVMLACQSYSQFEQFTGVDAPREEMREALFRHVGWVSPTGVTRQNRR</sequence>
<dbReference type="CDD" id="cd01065">
    <property type="entry name" value="NAD_bind_Shikimate_DH"/>
    <property type="match status" value="1"/>
</dbReference>
<dbReference type="GO" id="GO:0005829">
    <property type="term" value="C:cytosol"/>
    <property type="evidence" value="ECO:0007669"/>
    <property type="project" value="TreeGrafter"/>
</dbReference>
<keyword evidence="8" id="KW-0560">Oxidoreductase</keyword>
<dbReference type="Gene3D" id="3.40.50.10860">
    <property type="entry name" value="Leucine Dehydrogenase, chain A, domain 1"/>
    <property type="match status" value="1"/>
</dbReference>
<dbReference type="InterPro" id="IPR036291">
    <property type="entry name" value="NAD(P)-bd_dom_sf"/>
</dbReference>
<protein>
    <recommendedName>
        <fullName evidence="2">shikimate dehydrogenase (NADP(+))</fullName>
        <ecNumber evidence="2">1.1.1.25</ecNumber>
    </recommendedName>
</protein>
<reference evidence="8" key="1">
    <citation type="submission" date="2022-02" db="EMBL/GenBank/DDBJ databases">
        <title>Corynebacterium sp. from urogenital microbiome.</title>
        <authorList>
            <person name="Cappelli E.A."/>
            <person name="Ribeiro T.G."/>
            <person name="Peixe L."/>
        </authorList>
    </citation>
    <scope>NUCLEOTIDE SEQUENCE</scope>
    <source>
        <strain evidence="8">C8Ua_172</strain>
    </source>
</reference>
<keyword evidence="3" id="KW-0057">Aromatic amino acid biosynthesis</keyword>
<dbReference type="SUPFAM" id="SSF53223">
    <property type="entry name" value="Aminoacid dehydrogenase-like, N-terminal domain"/>
    <property type="match status" value="1"/>
</dbReference>
<proteinExistence type="predicted"/>
<comment type="caution">
    <text evidence="8">The sequence shown here is derived from an EMBL/GenBank/DDBJ whole genome shotgun (WGS) entry which is preliminary data.</text>
</comment>
<dbReference type="EMBL" id="JAKMUS010000001">
    <property type="protein sequence ID" value="MCZ9293129.1"/>
    <property type="molecule type" value="Genomic_DNA"/>
</dbReference>
<evidence type="ECO:0000256" key="2">
    <source>
        <dbReference type="ARBA" id="ARBA00012962"/>
    </source>
</evidence>
<evidence type="ECO:0000313" key="9">
    <source>
        <dbReference type="Proteomes" id="UP001146468"/>
    </source>
</evidence>
<evidence type="ECO:0000256" key="1">
    <source>
        <dbReference type="ARBA" id="ARBA00004871"/>
    </source>
</evidence>
<evidence type="ECO:0000313" key="8">
    <source>
        <dbReference type="EMBL" id="MCZ9293129.1"/>
    </source>
</evidence>
<comment type="catalytic activity">
    <reaction evidence="4">
        <text>shikimate + NADP(+) = 3-dehydroshikimate + NADPH + H(+)</text>
        <dbReference type="Rhea" id="RHEA:17737"/>
        <dbReference type="ChEBI" id="CHEBI:15378"/>
        <dbReference type="ChEBI" id="CHEBI:16630"/>
        <dbReference type="ChEBI" id="CHEBI:36208"/>
        <dbReference type="ChEBI" id="CHEBI:57783"/>
        <dbReference type="ChEBI" id="CHEBI:58349"/>
        <dbReference type="EC" id="1.1.1.25"/>
    </reaction>
</comment>
<dbReference type="EC" id="1.1.1.25" evidence="2"/>
<feature type="domain" description="Quinate/shikimate 5-dehydrogenase/glutamyl-tRNA reductase" evidence="5">
    <location>
        <begin position="139"/>
        <end position="214"/>
    </location>
</feature>
<name>A0A9X3LT44_9CORY</name>
<evidence type="ECO:0000259" key="7">
    <source>
        <dbReference type="Pfam" id="PF18317"/>
    </source>
</evidence>
<feature type="domain" description="Shikimate dehydrogenase substrate binding N-terminal" evidence="6">
    <location>
        <begin position="22"/>
        <end position="104"/>
    </location>
</feature>
<dbReference type="Pfam" id="PF08501">
    <property type="entry name" value="Shikimate_dh_N"/>
    <property type="match status" value="1"/>
</dbReference>
<keyword evidence="9" id="KW-1185">Reference proteome</keyword>
<evidence type="ECO:0000259" key="5">
    <source>
        <dbReference type="Pfam" id="PF01488"/>
    </source>
</evidence>
<dbReference type="InterPro" id="IPR013708">
    <property type="entry name" value="Shikimate_DH-bd_N"/>
</dbReference>